<dbReference type="Proteomes" id="UP000636505">
    <property type="component" value="Unassembled WGS sequence"/>
</dbReference>
<dbReference type="AlphaFoldDB" id="A0A8J7AY14"/>
<feature type="transmembrane region" description="Helical" evidence="1">
    <location>
        <begin position="63"/>
        <end position="89"/>
    </location>
</feature>
<accession>A0A8J7AY14</accession>
<feature type="transmembrane region" description="Helical" evidence="1">
    <location>
        <begin position="21"/>
        <end position="43"/>
    </location>
</feature>
<dbReference type="EMBL" id="JADEXG010000028">
    <property type="protein sequence ID" value="MBE9078237.1"/>
    <property type="molecule type" value="Genomic_DNA"/>
</dbReference>
<evidence type="ECO:0008006" key="4">
    <source>
        <dbReference type="Google" id="ProtNLM"/>
    </source>
</evidence>
<gene>
    <name evidence="2" type="ORF">IQ241_13200</name>
</gene>
<reference evidence="2" key="1">
    <citation type="submission" date="2020-10" db="EMBL/GenBank/DDBJ databases">
        <authorList>
            <person name="Castelo-Branco R."/>
            <person name="Eusebio N."/>
            <person name="Adriana R."/>
            <person name="Vieira A."/>
            <person name="Brugerolle De Fraissinette N."/>
            <person name="Rezende De Castro R."/>
            <person name="Schneider M.P."/>
            <person name="Vasconcelos V."/>
            <person name="Leao P.N."/>
        </authorList>
    </citation>
    <scope>NUCLEOTIDE SEQUENCE</scope>
    <source>
        <strain evidence="2">LEGE 07310</strain>
    </source>
</reference>
<keyword evidence="3" id="KW-1185">Reference proteome</keyword>
<evidence type="ECO:0000313" key="3">
    <source>
        <dbReference type="Proteomes" id="UP000636505"/>
    </source>
</evidence>
<sequence length="119" mass="12640">MTIRKVTIRKVDALSAAKIQGSVLGLFGLILAVLFALFLMAGITLDSDAPDSAIPGVVGGVSMIIFLPLFYAILGFIFGLVGALIYNLVAKVVGGIELEFDYNQGQLIEPLETPVEPMQ</sequence>
<keyword evidence="1" id="KW-1133">Transmembrane helix</keyword>
<keyword evidence="1" id="KW-0472">Membrane</keyword>
<protein>
    <recommendedName>
        <fullName evidence="4">DUF3566 domain-containing protein</fullName>
    </recommendedName>
</protein>
<comment type="caution">
    <text evidence="2">The sequence shown here is derived from an EMBL/GenBank/DDBJ whole genome shotgun (WGS) entry which is preliminary data.</text>
</comment>
<evidence type="ECO:0000256" key="1">
    <source>
        <dbReference type="SAM" id="Phobius"/>
    </source>
</evidence>
<organism evidence="2 3">
    <name type="scientific">Vasconcelosia minhoensis LEGE 07310</name>
    <dbReference type="NCBI Taxonomy" id="915328"/>
    <lineage>
        <taxon>Bacteria</taxon>
        <taxon>Bacillati</taxon>
        <taxon>Cyanobacteriota</taxon>
        <taxon>Cyanophyceae</taxon>
        <taxon>Nodosilineales</taxon>
        <taxon>Cymatolegaceae</taxon>
        <taxon>Vasconcelosia</taxon>
        <taxon>Vasconcelosia minhoensis</taxon>
    </lineage>
</organism>
<evidence type="ECO:0000313" key="2">
    <source>
        <dbReference type="EMBL" id="MBE9078237.1"/>
    </source>
</evidence>
<dbReference type="RefSeq" id="WP_193907880.1">
    <property type="nucleotide sequence ID" value="NZ_JADEXG010000028.1"/>
</dbReference>
<proteinExistence type="predicted"/>
<name>A0A8J7AY14_9CYAN</name>
<keyword evidence="1" id="KW-0812">Transmembrane</keyword>